<name>A0A8E0RQW4_9TREM</name>
<feature type="domain" description="Piezo TM1-24" evidence="3">
    <location>
        <begin position="369"/>
        <end position="409"/>
    </location>
</feature>
<sequence length="418" mass="46977">RASISSLFGESNEELGTGKRISTENPSTSIPTRSIEGTIRQSIKPITLKSLDDDDTSILQGRLVGTRDERSTYDTQPDTELIRLVGTSQTARSKLSRIIVRRLQPHFDVLFGLTPPFLSTMYGTDNSNVRNERPLLLSLHYSAIRNSYILTLISMMAWSVTYRSWLSFILLLSACILWIMPNSRLACLYASPAIALCAIVLILIQYMFGMNLPSQELPQSVTPDGLRLSELGMQRWENSIGALSLQITFLICFWLTLRLFVMDHSVNRLIARLSTERFYLESRGNSPAPSFSSVNVCSSPWAKAFNRSPANCRLNVSNFRFSLLDGLLRGLFSLPNDVISSDRGTTAASLSFALPLGTVDNTAYRKFSELKDIGLETFHSAALFQRLLTPVIFLVVIILQVHYFHEPFLTRSALDRFR</sequence>
<dbReference type="PANTHER" id="PTHR47049">
    <property type="entry name" value="PIEZO-TYPE MECHANOSENSITIVE ION CHANNEL HOMOLOG"/>
    <property type="match status" value="1"/>
</dbReference>
<feature type="transmembrane region" description="Helical" evidence="2">
    <location>
        <begin position="387"/>
        <end position="405"/>
    </location>
</feature>
<keyword evidence="2" id="KW-0812">Transmembrane</keyword>
<evidence type="ECO:0000256" key="1">
    <source>
        <dbReference type="SAM" id="MobiDB-lite"/>
    </source>
</evidence>
<dbReference type="OrthoDB" id="303066at2759"/>
<evidence type="ECO:0000256" key="2">
    <source>
        <dbReference type="SAM" id="Phobius"/>
    </source>
</evidence>
<dbReference type="Proteomes" id="UP000728185">
    <property type="component" value="Unassembled WGS sequence"/>
</dbReference>
<evidence type="ECO:0000313" key="4">
    <source>
        <dbReference type="EMBL" id="KAA0190319.1"/>
    </source>
</evidence>
<proteinExistence type="predicted"/>
<feature type="domain" description="Piezo TM1-24" evidence="3">
    <location>
        <begin position="130"/>
        <end position="269"/>
    </location>
</feature>
<evidence type="ECO:0000259" key="3">
    <source>
        <dbReference type="Pfam" id="PF24871"/>
    </source>
</evidence>
<feature type="region of interest" description="Disordered" evidence="1">
    <location>
        <begin position="1"/>
        <end position="32"/>
    </location>
</feature>
<keyword evidence="2" id="KW-0472">Membrane</keyword>
<feature type="transmembrane region" description="Helical" evidence="2">
    <location>
        <begin position="187"/>
        <end position="208"/>
    </location>
</feature>
<organism evidence="4 5">
    <name type="scientific">Fasciolopsis buskii</name>
    <dbReference type="NCBI Taxonomy" id="27845"/>
    <lineage>
        <taxon>Eukaryota</taxon>
        <taxon>Metazoa</taxon>
        <taxon>Spiralia</taxon>
        <taxon>Lophotrochozoa</taxon>
        <taxon>Platyhelminthes</taxon>
        <taxon>Trematoda</taxon>
        <taxon>Digenea</taxon>
        <taxon>Plagiorchiida</taxon>
        <taxon>Echinostomata</taxon>
        <taxon>Echinostomatoidea</taxon>
        <taxon>Fasciolidae</taxon>
        <taxon>Fasciolopsis</taxon>
    </lineage>
</organism>
<accession>A0A8E0RQW4</accession>
<comment type="caution">
    <text evidence="4">The sequence shown here is derived from an EMBL/GenBank/DDBJ whole genome shotgun (WGS) entry which is preliminary data.</text>
</comment>
<dbReference type="GO" id="GO:0016020">
    <property type="term" value="C:membrane"/>
    <property type="evidence" value="ECO:0007669"/>
    <property type="project" value="InterPro"/>
</dbReference>
<feature type="transmembrane region" description="Helical" evidence="2">
    <location>
        <begin position="240"/>
        <end position="261"/>
    </location>
</feature>
<feature type="compositionally biased region" description="Polar residues" evidence="1">
    <location>
        <begin position="23"/>
        <end position="32"/>
    </location>
</feature>
<keyword evidence="2" id="KW-1133">Transmembrane helix</keyword>
<keyword evidence="5" id="KW-1185">Reference proteome</keyword>
<dbReference type="PANTHER" id="PTHR47049:SF2">
    <property type="entry name" value="PIEZO-TYPE MECHANOSENSITIVE ION CHANNEL HOMOLOG"/>
    <property type="match status" value="1"/>
</dbReference>
<feature type="non-terminal residue" evidence="4">
    <location>
        <position position="1"/>
    </location>
</feature>
<dbReference type="GO" id="GO:0008381">
    <property type="term" value="F:mechanosensitive monoatomic ion channel activity"/>
    <property type="evidence" value="ECO:0007669"/>
    <property type="project" value="InterPro"/>
</dbReference>
<dbReference type="Pfam" id="PF24871">
    <property type="entry name" value="Piezo_TM1-24"/>
    <property type="match status" value="2"/>
</dbReference>
<gene>
    <name evidence="4" type="ORF">FBUS_10739</name>
</gene>
<dbReference type="EMBL" id="LUCM01007191">
    <property type="protein sequence ID" value="KAA0190319.1"/>
    <property type="molecule type" value="Genomic_DNA"/>
</dbReference>
<dbReference type="InterPro" id="IPR056769">
    <property type="entry name" value="Piezo_TM1-24"/>
</dbReference>
<feature type="transmembrane region" description="Helical" evidence="2">
    <location>
        <begin position="164"/>
        <end position="180"/>
    </location>
</feature>
<protein>
    <submittedName>
        <fullName evidence="4">Piezo-type mechanosensitive ion channel component</fullName>
    </submittedName>
</protein>
<dbReference type="InterPro" id="IPR027272">
    <property type="entry name" value="Piezo"/>
</dbReference>
<dbReference type="AlphaFoldDB" id="A0A8E0RQW4"/>
<reference evidence="4" key="1">
    <citation type="submission" date="2019-05" db="EMBL/GenBank/DDBJ databases">
        <title>Annotation for the trematode Fasciolopsis buski.</title>
        <authorList>
            <person name="Choi Y.-J."/>
        </authorList>
    </citation>
    <scope>NUCLEOTIDE SEQUENCE</scope>
    <source>
        <strain evidence="4">HT</strain>
        <tissue evidence="4">Whole worm</tissue>
    </source>
</reference>
<evidence type="ECO:0000313" key="5">
    <source>
        <dbReference type="Proteomes" id="UP000728185"/>
    </source>
</evidence>